<gene>
    <name evidence="1" type="primary">SKDI04G5660</name>
    <name evidence="1" type="ORF">SKDI_04G5660</name>
</gene>
<reference evidence="1" key="1">
    <citation type="submission" date="2022-10" db="EMBL/GenBank/DDBJ databases">
        <authorList>
            <person name="Byrne P K."/>
        </authorList>
    </citation>
    <scope>NUCLEOTIDE SEQUENCE</scope>
    <source>
        <strain evidence="1">IFO1802</strain>
    </source>
</reference>
<dbReference type="Proteomes" id="UP001162087">
    <property type="component" value="Chromosome 4"/>
</dbReference>
<dbReference type="PANTHER" id="PTHR46753">
    <property type="entry name" value="FYVE AND COILED-COIL DOMAIN-CONTAINING PROTEIN 1"/>
    <property type="match status" value="1"/>
</dbReference>
<dbReference type="GO" id="GO:0072383">
    <property type="term" value="P:plus-end-directed vesicle transport along microtubule"/>
    <property type="evidence" value="ECO:0007669"/>
    <property type="project" value="TreeGrafter"/>
</dbReference>
<dbReference type="Pfam" id="PF18520">
    <property type="entry name" value="Spc110_C"/>
    <property type="match status" value="1"/>
</dbReference>
<dbReference type="PANTHER" id="PTHR46753:SF2">
    <property type="entry name" value="FYVE AND COILED-COIL DOMAIN-CONTAINING PROTEIN 1"/>
    <property type="match status" value="1"/>
</dbReference>
<dbReference type="EMBL" id="OX365899">
    <property type="protein sequence ID" value="CAI4058988.1"/>
    <property type="molecule type" value="Genomic_DNA"/>
</dbReference>
<organism evidence="1 2">
    <name type="scientific">Saccharomyces kudriavzevii (strain ATCC MYA-4449 / AS 2.2408 / CBS 8840 / NBRC 1802 / NCYC 2889)</name>
    <name type="common">Yeast</name>
    <dbReference type="NCBI Taxonomy" id="226230"/>
    <lineage>
        <taxon>Eukaryota</taxon>
        <taxon>Fungi</taxon>
        <taxon>Dikarya</taxon>
        <taxon>Ascomycota</taxon>
        <taxon>Saccharomycotina</taxon>
        <taxon>Saccharomycetes</taxon>
        <taxon>Saccharomycetales</taxon>
        <taxon>Saccharomycetaceae</taxon>
        <taxon>Saccharomyces</taxon>
    </lineage>
</organism>
<protein>
    <submittedName>
        <fullName evidence="1">Uncharacterized protein</fullName>
    </submittedName>
</protein>
<dbReference type="GO" id="GO:0005770">
    <property type="term" value="C:late endosome"/>
    <property type="evidence" value="ECO:0007669"/>
    <property type="project" value="TreeGrafter"/>
</dbReference>
<dbReference type="InterPro" id="IPR040593">
    <property type="entry name" value="Spc110_C"/>
</dbReference>
<dbReference type="SUPFAM" id="SSF57997">
    <property type="entry name" value="Tropomyosin"/>
    <property type="match status" value="1"/>
</dbReference>
<evidence type="ECO:0000313" key="2">
    <source>
        <dbReference type="Proteomes" id="UP001162087"/>
    </source>
</evidence>
<dbReference type="GO" id="GO:1901098">
    <property type="term" value="P:positive regulation of autophagosome maturation"/>
    <property type="evidence" value="ECO:0007669"/>
    <property type="project" value="TreeGrafter"/>
</dbReference>
<dbReference type="GO" id="GO:0005816">
    <property type="term" value="C:spindle pole body"/>
    <property type="evidence" value="ECO:0007669"/>
    <property type="project" value="UniProtKB-SubCell"/>
</dbReference>
<keyword evidence="2" id="KW-1185">Reference proteome</keyword>
<dbReference type="OrthoDB" id="10255522at2759"/>
<dbReference type="Gene3D" id="6.10.310.10">
    <property type="match status" value="1"/>
</dbReference>
<sequence>MDETSHLPNGSLKNLEFTPVGFIKSKQNSAQTQAASPTRVPNFSGGDGDNENEGPARKKQRRSIDDTIDSIRLFSEASQFDDSFPEIKANVPPSSRSGNVDKSRKRNLIDDLKKDVPMSQPLKEQEVKEHQLKKERFERALESKLLGNRHVTYAQSDLSSKEVYINEIKSLKHEIKELRKEKNDTLNNYDNLEEETDDLRNKLQELEKELDVKNRMVNSREAEDHSGCIEEREKIERKLNDLEKKFKTVNDQVRELENRANVQKSELKSKEDQLKESMNQLNEFKNNTDENVSQLESKRIELRNLTNQLNALKNESDEKDSQLQQKESELKRLTNKLNELEKRLNENSSQSSAKESELKESKSQITELEEKINKKNSQLETKENELKSLMAQLTQLENRLNQKDSQLGSKEDELKTINEKLQRDIKIARQETASKDERIYALQMKIQNLENDLSMMKKTHNESKSVTNDELESKSKVIKILETDLEVAQEKYLKLQSELKERENRYKISESNLEDENIRLNERISDLARENSRLKSTVDDKSTAVYRMKESYEARLDSLRKEVEEYKVNAEKSESKVEELRIMITENSARVSEKRSKEMKEKERKNKELTDNLKMQEDEISSLKAMIEKYKKEFSQSKSEQSNIQRTLNLQILNLENKLIESEDELKSLRDSQETEIDNWKRKYNNLSLENDRLLEEKASASDKEHEVSILNRKIDELEKEKWNLQASKEKYKHELQKVITANDRLRREKEELNENSGTIRMMEEKMARIKKNYLSEITSLQDENRKLEERLILNERQKDDNSIVQLSDFVSYYKLKYHSEVRHNNDLKVINDYLNKVLALSTRRLRLDTRKGEHSLNISIPDDDELDRDYYNSHIYTRYHDYDYPLRFNSNRRGPYFERRLNFKTVALLVLACVRMRRIAFYRRSDDIRLRTLRDKIESDSGRISW</sequence>
<dbReference type="GO" id="GO:0005776">
    <property type="term" value="C:autophagosome"/>
    <property type="evidence" value="ECO:0007669"/>
    <property type="project" value="TreeGrafter"/>
</dbReference>
<dbReference type="GO" id="GO:0005634">
    <property type="term" value="C:nucleus"/>
    <property type="evidence" value="ECO:0007669"/>
    <property type="project" value="UniProtKB-SubCell"/>
</dbReference>
<dbReference type="Gene3D" id="1.10.287.1490">
    <property type="match status" value="2"/>
</dbReference>
<name>A0AA35JH86_SACK1</name>
<proteinExistence type="predicted"/>
<accession>A0AA35JH86</accession>
<evidence type="ECO:0000313" key="1">
    <source>
        <dbReference type="EMBL" id="CAI4058988.1"/>
    </source>
</evidence>